<gene>
    <name evidence="5" type="ORF">IPOD504_LOCUS11185</name>
</gene>
<dbReference type="Proteomes" id="UP000837857">
    <property type="component" value="Chromosome 27"/>
</dbReference>
<evidence type="ECO:0000313" key="5">
    <source>
        <dbReference type="EMBL" id="CAH2060791.1"/>
    </source>
</evidence>
<reference evidence="5" key="1">
    <citation type="submission" date="2022-03" db="EMBL/GenBank/DDBJ databases">
        <authorList>
            <person name="Martin H S."/>
        </authorList>
    </citation>
    <scope>NUCLEOTIDE SEQUENCE</scope>
</reference>
<dbReference type="PANTHER" id="PTHR45640:SF13">
    <property type="entry name" value="HEAT SHOCK PROTEIN 22-RELATED"/>
    <property type="match status" value="1"/>
</dbReference>
<evidence type="ECO:0000259" key="4">
    <source>
        <dbReference type="PROSITE" id="PS01031"/>
    </source>
</evidence>
<evidence type="ECO:0000256" key="3">
    <source>
        <dbReference type="RuleBase" id="RU003616"/>
    </source>
</evidence>
<dbReference type="Pfam" id="PF00011">
    <property type="entry name" value="HSP20"/>
    <property type="match status" value="1"/>
</dbReference>
<dbReference type="InterPro" id="IPR008978">
    <property type="entry name" value="HSP20-like_chaperone"/>
</dbReference>
<dbReference type="PROSITE" id="PS01031">
    <property type="entry name" value="SHSP"/>
    <property type="match status" value="1"/>
</dbReference>
<protein>
    <recommendedName>
        <fullName evidence="4">SHSP domain-containing protein</fullName>
    </recommendedName>
</protein>
<dbReference type="InterPro" id="IPR001436">
    <property type="entry name" value="Alpha-crystallin/sHSP_animal"/>
</dbReference>
<evidence type="ECO:0000313" key="6">
    <source>
        <dbReference type="Proteomes" id="UP000837857"/>
    </source>
</evidence>
<dbReference type="InterPro" id="IPR002068">
    <property type="entry name" value="A-crystallin/Hsp20_dom"/>
</dbReference>
<keyword evidence="6" id="KW-1185">Reference proteome</keyword>
<name>A0ABN8IMZ4_9NEOP</name>
<dbReference type="PRINTS" id="PR00299">
    <property type="entry name" value="ACRYSTALLIN"/>
</dbReference>
<keyword evidence="1" id="KW-0346">Stress response</keyword>
<dbReference type="CDD" id="cd06526">
    <property type="entry name" value="metazoan_ACD"/>
    <property type="match status" value="1"/>
</dbReference>
<organism evidence="5 6">
    <name type="scientific">Iphiclides podalirius</name>
    <name type="common">scarce swallowtail</name>
    <dbReference type="NCBI Taxonomy" id="110791"/>
    <lineage>
        <taxon>Eukaryota</taxon>
        <taxon>Metazoa</taxon>
        <taxon>Ecdysozoa</taxon>
        <taxon>Arthropoda</taxon>
        <taxon>Hexapoda</taxon>
        <taxon>Insecta</taxon>
        <taxon>Pterygota</taxon>
        <taxon>Neoptera</taxon>
        <taxon>Endopterygota</taxon>
        <taxon>Lepidoptera</taxon>
        <taxon>Glossata</taxon>
        <taxon>Ditrysia</taxon>
        <taxon>Papilionoidea</taxon>
        <taxon>Papilionidae</taxon>
        <taxon>Papilioninae</taxon>
        <taxon>Iphiclides</taxon>
    </lineage>
</organism>
<dbReference type="SUPFAM" id="SSF49764">
    <property type="entry name" value="HSP20-like chaperones"/>
    <property type="match status" value="1"/>
</dbReference>
<accession>A0ABN8IMZ4</accession>
<sequence>MSMIPYLFDYDLPRWPRRLLDQNFGLALSPEDLLTVSTSPMVPRFRWWWPQGNESSIKFDKDKWQINIDVQHFAPDEITVKTADGFIVVEGKHEEKKDEHGFVSRQFTRRFKLPDDINPDAIESRLSSDGVLTVVAPAKVNLLKGERVVPICHTGPVRKEVQDDVAHSENEEKKD</sequence>
<dbReference type="EMBL" id="OW152839">
    <property type="protein sequence ID" value="CAH2060791.1"/>
    <property type="molecule type" value="Genomic_DNA"/>
</dbReference>
<dbReference type="PANTHER" id="PTHR45640">
    <property type="entry name" value="HEAT SHOCK PROTEIN HSP-12.2-RELATED"/>
    <property type="match status" value="1"/>
</dbReference>
<feature type="non-terminal residue" evidence="5">
    <location>
        <position position="175"/>
    </location>
</feature>
<comment type="similarity">
    <text evidence="2 3">Belongs to the small heat shock protein (HSP20) family.</text>
</comment>
<dbReference type="PIRSF" id="PIRSF036514">
    <property type="entry name" value="Sm_HSP_B1"/>
    <property type="match status" value="1"/>
</dbReference>
<dbReference type="InterPro" id="IPR055269">
    <property type="entry name" value="Alpha-crystallin/HSP_16"/>
</dbReference>
<feature type="domain" description="SHSP" evidence="4">
    <location>
        <begin position="36"/>
        <end position="154"/>
    </location>
</feature>
<evidence type="ECO:0000256" key="2">
    <source>
        <dbReference type="PROSITE-ProRule" id="PRU00285"/>
    </source>
</evidence>
<dbReference type="Gene3D" id="2.60.40.790">
    <property type="match status" value="1"/>
</dbReference>
<proteinExistence type="inferred from homology"/>
<evidence type="ECO:0000256" key="1">
    <source>
        <dbReference type="ARBA" id="ARBA00023016"/>
    </source>
</evidence>